<dbReference type="STRING" id="336566.ABB30_12825"/>
<gene>
    <name evidence="2" type="ORF">ABB30_12825</name>
</gene>
<accession>A0A0R0CZ47</accession>
<organism evidence="2 3">
    <name type="scientific">Stenotrophomonas ginsengisoli</name>
    <dbReference type="NCBI Taxonomy" id="336566"/>
    <lineage>
        <taxon>Bacteria</taxon>
        <taxon>Pseudomonadati</taxon>
        <taxon>Pseudomonadota</taxon>
        <taxon>Gammaproteobacteria</taxon>
        <taxon>Lysobacterales</taxon>
        <taxon>Lysobacteraceae</taxon>
        <taxon>Stenotrophomonas</taxon>
    </lineage>
</organism>
<sequence length="196" mass="21974">MRALIPGLMLCLLCLLWPLAAQAATPRHVTDAAAPRTVGTDGPVLVQWGDPAKFTELTHSGNRWEAARGNWVFELAEHLASQASPRLADGQRLEVDIVDIDLAGDYEPWRGPRLSDTRYVRDIYPPQITLSYRLLDAQGQVLESQQQTLRDLGFLHGSGSMVRYRNDSLRHEKRLIDRWLQQALPATSGQLAQGRK</sequence>
<dbReference type="EMBL" id="LDJM01000034">
    <property type="protein sequence ID" value="KRG75069.1"/>
    <property type="molecule type" value="Genomic_DNA"/>
</dbReference>
<proteinExistence type="predicted"/>
<evidence type="ECO:0008006" key="4">
    <source>
        <dbReference type="Google" id="ProtNLM"/>
    </source>
</evidence>
<feature type="chain" id="PRO_5006394824" description="DUF3016 domain-containing protein" evidence="1">
    <location>
        <begin position="24"/>
        <end position="196"/>
    </location>
</feature>
<name>A0A0R0CZ47_9GAMM</name>
<keyword evidence="1" id="KW-0732">Signal</keyword>
<protein>
    <recommendedName>
        <fullName evidence="4">DUF3016 domain-containing protein</fullName>
    </recommendedName>
</protein>
<dbReference type="AlphaFoldDB" id="A0A0R0CZ47"/>
<evidence type="ECO:0000313" key="3">
    <source>
        <dbReference type="Proteomes" id="UP000050956"/>
    </source>
</evidence>
<dbReference type="InterPro" id="IPR021557">
    <property type="entry name" value="DUF3016"/>
</dbReference>
<feature type="signal peptide" evidence="1">
    <location>
        <begin position="1"/>
        <end position="23"/>
    </location>
</feature>
<comment type="caution">
    <text evidence="2">The sequence shown here is derived from an EMBL/GenBank/DDBJ whole genome shotgun (WGS) entry which is preliminary data.</text>
</comment>
<dbReference type="Proteomes" id="UP000050956">
    <property type="component" value="Unassembled WGS sequence"/>
</dbReference>
<keyword evidence="3" id="KW-1185">Reference proteome</keyword>
<dbReference type="RefSeq" id="WP_057638710.1">
    <property type="nucleotide sequence ID" value="NZ_LDJM01000034.1"/>
</dbReference>
<evidence type="ECO:0000256" key="1">
    <source>
        <dbReference type="SAM" id="SignalP"/>
    </source>
</evidence>
<dbReference type="PATRIC" id="fig|336566.3.peg.2071"/>
<dbReference type="Pfam" id="PF11454">
    <property type="entry name" value="DUF3016"/>
    <property type="match status" value="1"/>
</dbReference>
<evidence type="ECO:0000313" key="2">
    <source>
        <dbReference type="EMBL" id="KRG75069.1"/>
    </source>
</evidence>
<reference evidence="2 3" key="1">
    <citation type="submission" date="2015-05" db="EMBL/GenBank/DDBJ databases">
        <title>Genome sequencing and analysis of members of genus Stenotrophomonas.</title>
        <authorList>
            <person name="Patil P.P."/>
            <person name="Midha S."/>
            <person name="Patil P.B."/>
        </authorList>
    </citation>
    <scope>NUCLEOTIDE SEQUENCE [LARGE SCALE GENOMIC DNA]</scope>
    <source>
        <strain evidence="2 3">DSM 24757</strain>
    </source>
</reference>